<dbReference type="PROSITE" id="PS50850">
    <property type="entry name" value="MFS"/>
    <property type="match status" value="1"/>
</dbReference>
<dbReference type="GeneID" id="71762989"/>
<organism evidence="9 12">
    <name type="scientific">Halococcus dombrowskii</name>
    <dbReference type="NCBI Taxonomy" id="179637"/>
    <lineage>
        <taxon>Archaea</taxon>
        <taxon>Methanobacteriati</taxon>
        <taxon>Methanobacteriota</taxon>
        <taxon>Stenosarchaea group</taxon>
        <taxon>Halobacteria</taxon>
        <taxon>Halobacteriales</taxon>
        <taxon>Halococcaceae</taxon>
        <taxon>Halococcus</taxon>
    </lineage>
</organism>
<evidence type="ECO:0000256" key="4">
    <source>
        <dbReference type="ARBA" id="ARBA00022692"/>
    </source>
</evidence>
<dbReference type="InterPro" id="IPR020846">
    <property type="entry name" value="MFS_dom"/>
</dbReference>
<dbReference type="EMBL" id="BAAADN010000018">
    <property type="protein sequence ID" value="GAA0456411.1"/>
    <property type="molecule type" value="Genomic_DNA"/>
</dbReference>
<evidence type="ECO:0000313" key="10">
    <source>
        <dbReference type="EMBL" id="UOO95075.1"/>
    </source>
</evidence>
<dbReference type="PRINTS" id="PR01036">
    <property type="entry name" value="TCRTETB"/>
</dbReference>
<feature type="transmembrane region" description="Helical" evidence="7">
    <location>
        <begin position="347"/>
        <end position="369"/>
    </location>
</feature>
<evidence type="ECO:0000256" key="6">
    <source>
        <dbReference type="ARBA" id="ARBA00023136"/>
    </source>
</evidence>
<feature type="transmembrane region" description="Helical" evidence="7">
    <location>
        <begin position="162"/>
        <end position="182"/>
    </location>
</feature>
<evidence type="ECO:0000256" key="5">
    <source>
        <dbReference type="ARBA" id="ARBA00022989"/>
    </source>
</evidence>
<keyword evidence="11" id="KW-1185">Reference proteome</keyword>
<protein>
    <submittedName>
        <fullName evidence="10">MFS transporter</fullName>
    </submittedName>
</protein>
<feature type="domain" description="Major facilitator superfamily (MFS) profile" evidence="8">
    <location>
        <begin position="9"/>
        <end position="475"/>
    </location>
</feature>
<feature type="transmembrane region" description="Helical" evidence="7">
    <location>
        <begin position="99"/>
        <end position="124"/>
    </location>
</feature>
<feature type="transmembrane region" description="Helical" evidence="7">
    <location>
        <begin position="323"/>
        <end position="341"/>
    </location>
</feature>
<dbReference type="EMBL" id="CP095005">
    <property type="protein sequence ID" value="UOO95075.1"/>
    <property type="molecule type" value="Genomic_DNA"/>
</dbReference>
<evidence type="ECO:0000256" key="3">
    <source>
        <dbReference type="ARBA" id="ARBA00022475"/>
    </source>
</evidence>
<proteinExistence type="predicted"/>
<dbReference type="PANTHER" id="PTHR23501">
    <property type="entry name" value="MAJOR FACILITATOR SUPERFAMILY"/>
    <property type="match status" value="1"/>
</dbReference>
<dbReference type="FunFam" id="1.20.1720.10:FF:000004">
    <property type="entry name" value="EmrB/QacA family drug resistance transporter"/>
    <property type="match status" value="1"/>
</dbReference>
<gene>
    <name evidence="9" type="ORF">GCM10008985_10510</name>
    <name evidence="10" type="ORF">MUK72_14035</name>
</gene>
<accession>A0AAV3SFQ3</accession>
<dbReference type="Proteomes" id="UP000830542">
    <property type="component" value="Chromosome"/>
</dbReference>
<reference evidence="9" key="3">
    <citation type="submission" date="2023-12" db="EMBL/GenBank/DDBJ databases">
        <authorList>
            <person name="Sun Q."/>
            <person name="Inoue M."/>
        </authorList>
    </citation>
    <scope>NUCLEOTIDE SEQUENCE</scope>
    <source>
        <strain evidence="9">JCM 12289</strain>
    </source>
</reference>
<evidence type="ECO:0000256" key="1">
    <source>
        <dbReference type="ARBA" id="ARBA00004651"/>
    </source>
</evidence>
<feature type="transmembrane region" description="Helical" evidence="7">
    <location>
        <begin position="43"/>
        <end position="62"/>
    </location>
</feature>
<dbReference type="GO" id="GO:0022857">
    <property type="term" value="F:transmembrane transporter activity"/>
    <property type="evidence" value="ECO:0007669"/>
    <property type="project" value="InterPro"/>
</dbReference>
<feature type="transmembrane region" description="Helical" evidence="7">
    <location>
        <begin position="258"/>
        <end position="281"/>
    </location>
</feature>
<feature type="transmembrane region" description="Helical" evidence="7">
    <location>
        <begin position="74"/>
        <end position="93"/>
    </location>
</feature>
<feature type="transmembrane region" description="Helical" evidence="7">
    <location>
        <begin position="220"/>
        <end position="238"/>
    </location>
</feature>
<keyword evidence="4 7" id="KW-0812">Transmembrane</keyword>
<keyword evidence="3" id="KW-1003">Cell membrane</keyword>
<reference evidence="10" key="2">
    <citation type="submission" date="2022-04" db="EMBL/GenBank/DDBJ databases">
        <title>Sequencing and genomic assembly of Halococcus dombrowskii.</title>
        <authorList>
            <person name="Lim S.W."/>
            <person name="MacLea K.S."/>
        </authorList>
    </citation>
    <scope>NUCLEOTIDE SEQUENCE</scope>
    <source>
        <strain evidence="10">H4</strain>
    </source>
</reference>
<evidence type="ECO:0000256" key="2">
    <source>
        <dbReference type="ARBA" id="ARBA00022448"/>
    </source>
</evidence>
<sequence length="489" mass="50220">MEERERRFVTIGVLVGIFLAAIDGTVVTTAMPTVVAALGGLELYPWVFTSYMLFTAVTMPLFGRLADAYGRKKLFYVGIAAFVAGSVLSGAAGSMAELVAFRAIQGIGGGAMLALPYTILGVIYPPERRGWAIGLGGSVWGVASVLGPPLGYAIVSTLGWRWVFYVNVPVGIIAVAFIATTLEESTGTATGDIDYAGALAIAVGVGTILIGLELLTTRPLAAGIAVVIGLASLGGFYFAERRASEPIIPLALFGDRTFLATITAGFLTSFVVFAGLTYIPLFVQSVHGGANSSAIAVVPISIGWSGMSVLAGRMTERIGERRLSIVGTACIAVSFAAGAFWTPATSLVVIVAVAFVMGVGMGTVTPPLLTVIQNHLGAEQMGLATSSQQFFRQLGGAMGVSVLGFVITTLARGQLAAVPGVSTLGDLQRVLFETNTPPAGAAAALASGLSSAFVVSAVIGLVALVVVFKLPRGESESNASTERADPATD</sequence>
<keyword evidence="2" id="KW-0813">Transport</keyword>
<dbReference type="NCBIfam" id="TIGR00711">
    <property type="entry name" value="efflux_EmrB"/>
    <property type="match status" value="1"/>
</dbReference>
<dbReference type="GO" id="GO:0005886">
    <property type="term" value="C:plasma membrane"/>
    <property type="evidence" value="ECO:0007669"/>
    <property type="project" value="UniProtKB-SubCell"/>
</dbReference>
<feature type="transmembrane region" description="Helical" evidence="7">
    <location>
        <begin position="131"/>
        <end position="150"/>
    </location>
</feature>
<comment type="subcellular location">
    <subcellularLocation>
        <location evidence="1">Cell membrane</location>
        <topology evidence="1">Multi-pass membrane protein</topology>
    </subcellularLocation>
</comment>
<feature type="transmembrane region" description="Helical" evidence="7">
    <location>
        <begin position="194"/>
        <end position="214"/>
    </location>
</feature>
<dbReference type="KEGG" id="hdo:MUK72_14035"/>
<dbReference type="InterPro" id="IPR004638">
    <property type="entry name" value="EmrB-like"/>
</dbReference>
<dbReference type="InterPro" id="IPR011701">
    <property type="entry name" value="MFS"/>
</dbReference>
<dbReference type="SUPFAM" id="SSF103473">
    <property type="entry name" value="MFS general substrate transporter"/>
    <property type="match status" value="1"/>
</dbReference>
<dbReference type="PANTHER" id="PTHR23501:SF191">
    <property type="entry name" value="VACUOLAR BASIC AMINO ACID TRANSPORTER 4"/>
    <property type="match status" value="1"/>
</dbReference>
<feature type="transmembrane region" description="Helical" evidence="7">
    <location>
        <begin position="441"/>
        <end position="468"/>
    </location>
</feature>
<dbReference type="CDD" id="cd17502">
    <property type="entry name" value="MFS_Azr1_MDR_like"/>
    <property type="match status" value="1"/>
</dbReference>
<keyword evidence="5 7" id="KW-1133">Transmembrane helix</keyword>
<dbReference type="AlphaFoldDB" id="A0AAV3SFQ3"/>
<evidence type="ECO:0000313" key="11">
    <source>
        <dbReference type="Proteomes" id="UP000830542"/>
    </source>
</evidence>
<dbReference type="Gene3D" id="1.20.1250.20">
    <property type="entry name" value="MFS general substrate transporter like domains"/>
    <property type="match status" value="1"/>
</dbReference>
<keyword evidence="6 7" id="KW-0472">Membrane</keyword>
<dbReference type="Proteomes" id="UP001500962">
    <property type="component" value="Unassembled WGS sequence"/>
</dbReference>
<feature type="transmembrane region" description="Helical" evidence="7">
    <location>
        <begin position="7"/>
        <end position="31"/>
    </location>
</feature>
<evidence type="ECO:0000313" key="9">
    <source>
        <dbReference type="EMBL" id="GAA0456411.1"/>
    </source>
</evidence>
<name>A0AAV3SFQ3_HALDO</name>
<dbReference type="InterPro" id="IPR036259">
    <property type="entry name" value="MFS_trans_sf"/>
</dbReference>
<reference evidence="9" key="1">
    <citation type="journal article" date="2014" name="Int. J. Syst. Evol. Microbiol.">
        <title>Complete genome sequence of Corynebacterium casei LMG S-19264T (=DSM 44701T), isolated from a smear-ripened cheese.</title>
        <authorList>
            <consortium name="US DOE Joint Genome Institute (JGI-PGF)"/>
            <person name="Walter F."/>
            <person name="Albersmeier A."/>
            <person name="Kalinowski J."/>
            <person name="Ruckert C."/>
        </authorList>
    </citation>
    <scope>NUCLEOTIDE SEQUENCE</scope>
    <source>
        <strain evidence="9">JCM 12289</strain>
    </source>
</reference>
<dbReference type="RefSeq" id="WP_004053741.1">
    <property type="nucleotide sequence ID" value="NZ_BAAADN010000018.1"/>
</dbReference>
<evidence type="ECO:0000259" key="8">
    <source>
        <dbReference type="PROSITE" id="PS50850"/>
    </source>
</evidence>
<dbReference type="Pfam" id="PF07690">
    <property type="entry name" value="MFS_1"/>
    <property type="match status" value="1"/>
</dbReference>
<evidence type="ECO:0000313" key="12">
    <source>
        <dbReference type="Proteomes" id="UP001500962"/>
    </source>
</evidence>
<feature type="transmembrane region" description="Helical" evidence="7">
    <location>
        <begin position="390"/>
        <end position="411"/>
    </location>
</feature>
<feature type="transmembrane region" description="Helical" evidence="7">
    <location>
        <begin position="293"/>
        <end position="311"/>
    </location>
</feature>
<evidence type="ECO:0000256" key="7">
    <source>
        <dbReference type="SAM" id="Phobius"/>
    </source>
</evidence>